<protein>
    <submittedName>
        <fullName evidence="1">Uncharacterized protein KIAA0825</fullName>
    </submittedName>
</protein>
<gene>
    <name evidence="1" type="ORF">GBAR_LOCUS4740</name>
</gene>
<organism evidence="1 2">
    <name type="scientific">Geodia barretti</name>
    <name type="common">Barrett's horny sponge</name>
    <dbReference type="NCBI Taxonomy" id="519541"/>
    <lineage>
        <taxon>Eukaryota</taxon>
        <taxon>Metazoa</taxon>
        <taxon>Porifera</taxon>
        <taxon>Demospongiae</taxon>
        <taxon>Heteroscleromorpha</taxon>
        <taxon>Tetractinellida</taxon>
        <taxon>Astrophorina</taxon>
        <taxon>Geodiidae</taxon>
        <taxon>Geodia</taxon>
    </lineage>
</organism>
<dbReference type="Pfam" id="PF14906">
    <property type="entry name" value="DUF4495"/>
    <property type="match status" value="1"/>
</dbReference>
<evidence type="ECO:0000313" key="1">
    <source>
        <dbReference type="EMBL" id="CAI8006480.1"/>
    </source>
</evidence>
<dbReference type="InterPro" id="IPR027993">
    <property type="entry name" value="DUF4495"/>
</dbReference>
<evidence type="ECO:0000313" key="2">
    <source>
        <dbReference type="Proteomes" id="UP001174909"/>
    </source>
</evidence>
<accession>A0AA35R7Z7</accession>
<dbReference type="PANTHER" id="PTHR33960:SF1">
    <property type="entry name" value="SIMILAR TO KIAA0825 PROTEIN"/>
    <property type="match status" value="1"/>
</dbReference>
<reference evidence="1" key="1">
    <citation type="submission" date="2023-03" db="EMBL/GenBank/DDBJ databases">
        <authorList>
            <person name="Steffen K."/>
            <person name="Cardenas P."/>
        </authorList>
    </citation>
    <scope>NUCLEOTIDE SEQUENCE</scope>
</reference>
<dbReference type="EMBL" id="CASHTH010000689">
    <property type="protein sequence ID" value="CAI8006480.1"/>
    <property type="molecule type" value="Genomic_DNA"/>
</dbReference>
<dbReference type="AlphaFoldDB" id="A0AA35R7Z7"/>
<sequence>MWHYHLCGLRGDLWEVGGGGGGGGRVMVRILRDVLCDSVAFLGHRYAQVTPSFGRTGQLRADILFVLLAVENFLPYVSSPSPSSPSYIPVLASSCLSLLHTLSVVTSPLSLLSTSLEATPISPPPHHSHKTHPQWLQYVDLTHSGIQATSNGITDDAVRIFKNFVSFPYPSWHLLIKFLLRRERIPFLLISMATTHKQIRKGRGPTETSEDSDEIFVDHVFRVLSHCMGEPRLLAETISLLNRSKGTTEDTPEDNFQMVCRAEWLGHAVKETLQRCVAWWVVGVAGELCGSERTSTSETTTDFCSVSTDSSRVTKVSDHILKLLDVLECVLTQLPPPVTFALSHMPPGSSGVETGAKLAEAIGSIIAPWISSPLPSSLPPLLQTQFSFSLSLVSWALNGADTNHRPFPPHICEEIKEGLPLIKKRLQSFGSTLSGSSPDSIPDDKELGHEVVADVLENSPQAQESLRYIYQWLQARKDYIIEMLQQLPGNNQSEYIVPQPPPPSDSLIPQTIGFNPLKVGMSIGSREIGQKQLMEMTLRWKDLLALSLSQLPHDKLVKLVGNRFEFQPGAQLLDNEPQLVQKINNLIRKKSITLACVNN</sequence>
<dbReference type="Proteomes" id="UP001174909">
    <property type="component" value="Unassembled WGS sequence"/>
</dbReference>
<dbReference type="PANTHER" id="PTHR33960">
    <property type="entry name" value="SIMILAR TO KIAA0825 PROTEIN"/>
    <property type="match status" value="1"/>
</dbReference>
<keyword evidence="2" id="KW-1185">Reference proteome</keyword>
<name>A0AA35R7Z7_GEOBA</name>
<proteinExistence type="predicted"/>
<comment type="caution">
    <text evidence="1">The sequence shown here is derived from an EMBL/GenBank/DDBJ whole genome shotgun (WGS) entry which is preliminary data.</text>
</comment>